<feature type="domain" description="Enoyl-CoA hydratase/isomerase" evidence="5">
    <location>
        <begin position="13"/>
        <end position="188"/>
    </location>
</feature>
<dbReference type="PANTHER" id="PTHR43176">
    <property type="entry name" value="3-HYDROXYISOBUTYRYL-COA HYDROLASE-RELATED"/>
    <property type="match status" value="1"/>
</dbReference>
<evidence type="ECO:0000256" key="4">
    <source>
        <dbReference type="SAM" id="MobiDB-lite"/>
    </source>
</evidence>
<dbReference type="STRING" id="457427.SSOG_00296"/>
<evidence type="ECO:0000313" key="7">
    <source>
        <dbReference type="Proteomes" id="UP000003963"/>
    </source>
</evidence>
<reference evidence="6 7" key="1">
    <citation type="submission" date="2009-02" db="EMBL/GenBank/DDBJ databases">
        <title>Annotation of Streptomyces hygroscopicus strain ATCC 53653.</title>
        <authorList>
            <consortium name="The Broad Institute Genome Sequencing Platform"/>
            <consortium name="Broad Institute Microbial Sequencing Center"/>
            <person name="Fischbach M."/>
            <person name="Godfrey P."/>
            <person name="Ward D."/>
            <person name="Young S."/>
            <person name="Zeng Q."/>
            <person name="Koehrsen M."/>
            <person name="Alvarado L."/>
            <person name="Berlin A.M."/>
            <person name="Bochicchio J."/>
            <person name="Borenstein D."/>
            <person name="Chapman S.B."/>
            <person name="Chen Z."/>
            <person name="Engels R."/>
            <person name="Freedman E."/>
            <person name="Gellesch M."/>
            <person name="Goldberg J."/>
            <person name="Griggs A."/>
            <person name="Gujja S."/>
            <person name="Heilman E.R."/>
            <person name="Heiman D.I."/>
            <person name="Hepburn T.A."/>
            <person name="Howarth C."/>
            <person name="Jen D."/>
            <person name="Larson L."/>
            <person name="Lewis B."/>
            <person name="Mehta T."/>
            <person name="Park D."/>
            <person name="Pearson M."/>
            <person name="Richards J."/>
            <person name="Roberts A."/>
            <person name="Saif S."/>
            <person name="Shea T.D."/>
            <person name="Shenoy N."/>
            <person name="Sisk P."/>
            <person name="Stolte C."/>
            <person name="Sykes S.N."/>
            <person name="Thomson T."/>
            <person name="Walk T."/>
            <person name="White J."/>
            <person name="Yandava C."/>
            <person name="Straight P."/>
            <person name="Clardy J."/>
            <person name="Hung D."/>
            <person name="Kolter R."/>
            <person name="Mekalanos J."/>
            <person name="Walker S."/>
            <person name="Walsh C.T."/>
            <person name="Wieland-Brown L.C."/>
            <person name="Haas B."/>
            <person name="Nusbaum C."/>
            <person name="Birren B."/>
        </authorList>
    </citation>
    <scope>NUCLEOTIDE SEQUENCE [LARGE SCALE GENOMIC DNA]</scope>
    <source>
        <strain evidence="6 7">ATCC 53653</strain>
    </source>
</reference>
<dbReference type="Proteomes" id="UP000003963">
    <property type="component" value="Unassembled WGS sequence"/>
</dbReference>
<name>D9W850_9ACTN</name>
<organism evidence="6 7">
    <name type="scientific">Streptomyces himastatinicus ATCC 53653</name>
    <dbReference type="NCBI Taxonomy" id="457427"/>
    <lineage>
        <taxon>Bacteria</taxon>
        <taxon>Bacillati</taxon>
        <taxon>Actinomycetota</taxon>
        <taxon>Actinomycetes</taxon>
        <taxon>Kitasatosporales</taxon>
        <taxon>Streptomycetaceae</taxon>
        <taxon>Streptomyces</taxon>
        <taxon>Streptomyces violaceusniger group</taxon>
    </lineage>
</organism>
<evidence type="ECO:0000256" key="3">
    <source>
        <dbReference type="ARBA" id="ARBA00022801"/>
    </source>
</evidence>
<keyword evidence="6" id="KW-0413">Isomerase</keyword>
<dbReference type="EC" id="3.1.2.4" evidence="2"/>
<evidence type="ECO:0000256" key="1">
    <source>
        <dbReference type="ARBA" id="ARBA00001709"/>
    </source>
</evidence>
<dbReference type="GO" id="GO:0006574">
    <property type="term" value="P:L-valine catabolic process"/>
    <property type="evidence" value="ECO:0007669"/>
    <property type="project" value="TreeGrafter"/>
</dbReference>
<dbReference type="CDD" id="cd06558">
    <property type="entry name" value="crotonase-like"/>
    <property type="match status" value="1"/>
</dbReference>
<dbReference type="EMBL" id="GG657754">
    <property type="protein sequence ID" value="EFL20584.1"/>
    <property type="molecule type" value="Genomic_DNA"/>
</dbReference>
<dbReference type="AlphaFoldDB" id="D9W850"/>
<dbReference type="Gene3D" id="3.90.226.10">
    <property type="entry name" value="2-enoyl-CoA Hydratase, Chain A, domain 1"/>
    <property type="match status" value="1"/>
</dbReference>
<feature type="region of interest" description="Disordered" evidence="4">
    <location>
        <begin position="212"/>
        <end position="294"/>
    </location>
</feature>
<comment type="catalytic activity">
    <reaction evidence="1">
        <text>3-hydroxy-2-methylpropanoyl-CoA + H2O = 3-hydroxy-2-methylpropanoate + CoA + H(+)</text>
        <dbReference type="Rhea" id="RHEA:20888"/>
        <dbReference type="ChEBI" id="CHEBI:11805"/>
        <dbReference type="ChEBI" id="CHEBI:15377"/>
        <dbReference type="ChEBI" id="CHEBI:15378"/>
        <dbReference type="ChEBI" id="CHEBI:57287"/>
        <dbReference type="ChEBI" id="CHEBI:57340"/>
        <dbReference type="EC" id="3.1.2.4"/>
    </reaction>
</comment>
<gene>
    <name evidence="6" type="ORF">SSOG_00296</name>
</gene>
<feature type="compositionally biased region" description="Basic residues" evidence="4">
    <location>
        <begin position="217"/>
        <end position="235"/>
    </location>
</feature>
<dbReference type="InterPro" id="IPR029045">
    <property type="entry name" value="ClpP/crotonase-like_dom_sf"/>
</dbReference>
<keyword evidence="3" id="KW-0378">Hydrolase</keyword>
<dbReference type="GO" id="GO:0003860">
    <property type="term" value="F:3-hydroxyisobutyryl-CoA hydrolase activity"/>
    <property type="evidence" value="ECO:0007669"/>
    <property type="project" value="UniProtKB-EC"/>
</dbReference>
<keyword evidence="7" id="KW-1185">Reference proteome</keyword>
<dbReference type="SUPFAM" id="SSF52096">
    <property type="entry name" value="ClpP/crotonase"/>
    <property type="match status" value="1"/>
</dbReference>
<sequence>MATVETSVRDGVAHLVLNRASALNALDTDTVLAMRAALDQWRDDPGVRAVVVRSGTPRAFCAGGDIRAIREAALRGDSAATTRFFREEYALNQEIAEYPKPYLALIDGVAMGGGLGISVHGAVRVATERSVFAMPETLIGFYPDIGASFFLPRLGGALGRYLGLTGARLSGADAVTAGLATQLRVLRRSARVHRRPGHGRTRRRARQIRPYRATVRPGRHRRPHRRRVRARHPVRGARPPPGGRFGMGGDDARLPRGRVTAEPPADRRAAAPGRARHPRRMPPAGSGGGVPAGP</sequence>
<dbReference type="HOGENOM" id="CLU_946348_0_0_11"/>
<accession>D9W850</accession>
<feature type="compositionally biased region" description="Gly residues" evidence="4">
    <location>
        <begin position="285"/>
        <end position="294"/>
    </location>
</feature>
<evidence type="ECO:0000313" key="6">
    <source>
        <dbReference type="EMBL" id="EFL20584.1"/>
    </source>
</evidence>
<evidence type="ECO:0000259" key="5">
    <source>
        <dbReference type="Pfam" id="PF16113"/>
    </source>
</evidence>
<dbReference type="InterPro" id="IPR032259">
    <property type="entry name" value="HIBYL-CoA-H"/>
</dbReference>
<proteinExistence type="predicted"/>
<dbReference type="PANTHER" id="PTHR43176:SF3">
    <property type="entry name" value="3-HYDROXYISOBUTYRYL-COA HYDROLASE, MITOCHONDRIAL"/>
    <property type="match status" value="1"/>
</dbReference>
<dbReference type="Pfam" id="PF16113">
    <property type="entry name" value="ECH_2"/>
    <property type="match status" value="1"/>
</dbReference>
<dbReference type="InterPro" id="IPR045004">
    <property type="entry name" value="ECH_dom"/>
</dbReference>
<evidence type="ECO:0000256" key="2">
    <source>
        <dbReference type="ARBA" id="ARBA00011915"/>
    </source>
</evidence>
<dbReference type="GO" id="GO:0016853">
    <property type="term" value="F:isomerase activity"/>
    <property type="evidence" value="ECO:0007669"/>
    <property type="project" value="UniProtKB-KW"/>
</dbReference>
<protein>
    <recommendedName>
        <fullName evidence="2">3-hydroxyisobutyryl-CoA hydrolase</fullName>
        <ecNumber evidence="2">3.1.2.4</ecNumber>
    </recommendedName>
</protein>